<dbReference type="AlphaFoldDB" id="A0A1I0SA51"/>
<proteinExistence type="predicted"/>
<evidence type="ECO:0008006" key="3">
    <source>
        <dbReference type="Google" id="ProtNLM"/>
    </source>
</evidence>
<organism evidence="1 2">
    <name type="scientific">Chitinophaga arvensicola</name>
    <dbReference type="NCBI Taxonomy" id="29529"/>
    <lineage>
        <taxon>Bacteria</taxon>
        <taxon>Pseudomonadati</taxon>
        <taxon>Bacteroidota</taxon>
        <taxon>Chitinophagia</taxon>
        <taxon>Chitinophagales</taxon>
        <taxon>Chitinophagaceae</taxon>
        <taxon>Chitinophaga</taxon>
    </lineage>
</organism>
<dbReference type="InterPro" id="IPR032675">
    <property type="entry name" value="LRR_dom_sf"/>
</dbReference>
<gene>
    <name evidence="1" type="ORF">SAMN04488122_5365</name>
</gene>
<keyword evidence="2" id="KW-1185">Reference proteome</keyword>
<dbReference type="STRING" id="29529.SAMN04488122_5365"/>
<evidence type="ECO:0000313" key="1">
    <source>
        <dbReference type="EMBL" id="SEW53184.1"/>
    </source>
</evidence>
<protein>
    <recommendedName>
        <fullName evidence="3">Leucine-rich repeat domain-containing protein</fullName>
    </recommendedName>
</protein>
<dbReference type="OrthoDB" id="9157385at2"/>
<accession>A0A1I0SA51</accession>
<dbReference type="SUPFAM" id="SSF52058">
    <property type="entry name" value="L domain-like"/>
    <property type="match status" value="1"/>
</dbReference>
<evidence type="ECO:0000313" key="2">
    <source>
        <dbReference type="Proteomes" id="UP000199310"/>
    </source>
</evidence>
<sequence length="288" mass="33256">MEREIINGFKWVSILGQKMLAIESDRLQEYLDHASSKNIKAIYLSNYEGYRLTHLDFFRQYDFFTDVTIHVEACDVSPIHSLRNLKKLNISNEKQVIDLTQFSHLEECSIDWNNKIIGLDTVNPIKYLKLWKFRPSSGDFTVLAGCQQTEILEITESNIESFKGINALTSLIQFEAYYLSRLEYLDGLETGVPQLSTLILEYSRKLKGYDTVLGQLSHLEKLILGDCGPLTSINFVHNLPRLSFFSFVGTNILDGDISPAERLTYVGFNNKRHYNRKSQEMKNTLKYQ</sequence>
<dbReference type="Gene3D" id="3.80.10.10">
    <property type="entry name" value="Ribonuclease Inhibitor"/>
    <property type="match status" value="1"/>
</dbReference>
<dbReference type="EMBL" id="FOJG01000002">
    <property type="protein sequence ID" value="SEW53184.1"/>
    <property type="molecule type" value="Genomic_DNA"/>
</dbReference>
<dbReference type="Proteomes" id="UP000199310">
    <property type="component" value="Unassembled WGS sequence"/>
</dbReference>
<dbReference type="RefSeq" id="WP_089900289.1">
    <property type="nucleotide sequence ID" value="NZ_FOJG01000002.1"/>
</dbReference>
<name>A0A1I0SA51_9BACT</name>
<reference evidence="2" key="1">
    <citation type="submission" date="2016-10" db="EMBL/GenBank/DDBJ databases">
        <authorList>
            <person name="Varghese N."/>
            <person name="Submissions S."/>
        </authorList>
    </citation>
    <scope>NUCLEOTIDE SEQUENCE [LARGE SCALE GENOMIC DNA]</scope>
    <source>
        <strain evidence="2">DSM 3695</strain>
    </source>
</reference>